<name>A0AAD1UAX3_EUPCR</name>
<evidence type="ECO:0000313" key="2">
    <source>
        <dbReference type="EMBL" id="CAI2363907.1"/>
    </source>
</evidence>
<comment type="caution">
    <text evidence="2">The sequence shown here is derived from an EMBL/GenBank/DDBJ whole genome shotgun (WGS) entry which is preliminary data.</text>
</comment>
<dbReference type="AlphaFoldDB" id="A0AAD1UAX3"/>
<proteinExistence type="predicted"/>
<gene>
    <name evidence="2" type="ORF">ECRASSUSDP1_LOCUS5247</name>
</gene>
<evidence type="ECO:0000313" key="3">
    <source>
        <dbReference type="Proteomes" id="UP001295684"/>
    </source>
</evidence>
<sequence>MIRKTSVDSDFEIRISRQNSNIKASKRLSINSRKFSQGLFEEKKTKSSLKFKKNGRSIFPNSCKNKRPNSSNPHLLHFNPIYRYSKLLKDNSSYQKQNRMIARRGLEDMEIENRSCTTKNRLRLKMTQAQKNLDSIHKKRDATFSARQKKRDDILTKIDQLRKSQEVHDSIQFKKDFRQVIKRRKKAMLQGNNTTRIDEVKAKKKQQLKDKILEKLQRKEMDRSLFQANQIKADLEDRAFRAKMQQKKKVLERKIRDSRSIEPFDDYSQEHSYSPFKRKRTINITYKQYDAMNRSIQVSKKVKELKKNKVEEMRKKKFENSQKQRHAFEIRQENQKKKREFLRHTMVDLLKKANRVNKSVEVEKRTTSRRRRRGTSKTINITLMNSSSPKMHRVPKKQATIQSKNHIKEKKRKENLIDQILEKNQRHKKICRIKNKYLAKISKQNHKLVEQTASAYSALSSSLGT</sequence>
<accession>A0AAD1UAX3</accession>
<dbReference type="Proteomes" id="UP001295684">
    <property type="component" value="Unassembled WGS sequence"/>
</dbReference>
<organism evidence="2 3">
    <name type="scientific">Euplotes crassus</name>
    <dbReference type="NCBI Taxonomy" id="5936"/>
    <lineage>
        <taxon>Eukaryota</taxon>
        <taxon>Sar</taxon>
        <taxon>Alveolata</taxon>
        <taxon>Ciliophora</taxon>
        <taxon>Intramacronucleata</taxon>
        <taxon>Spirotrichea</taxon>
        <taxon>Hypotrichia</taxon>
        <taxon>Euplotida</taxon>
        <taxon>Euplotidae</taxon>
        <taxon>Moneuplotes</taxon>
    </lineage>
</organism>
<keyword evidence="3" id="KW-1185">Reference proteome</keyword>
<dbReference type="EMBL" id="CAMPGE010005060">
    <property type="protein sequence ID" value="CAI2363907.1"/>
    <property type="molecule type" value="Genomic_DNA"/>
</dbReference>
<evidence type="ECO:0000256" key="1">
    <source>
        <dbReference type="SAM" id="Coils"/>
    </source>
</evidence>
<reference evidence="2" key="1">
    <citation type="submission" date="2023-07" db="EMBL/GenBank/DDBJ databases">
        <authorList>
            <consortium name="AG Swart"/>
            <person name="Singh M."/>
            <person name="Singh A."/>
            <person name="Seah K."/>
            <person name="Emmerich C."/>
        </authorList>
    </citation>
    <scope>NUCLEOTIDE SEQUENCE</scope>
    <source>
        <strain evidence="2">DP1</strain>
    </source>
</reference>
<feature type="coiled-coil region" evidence="1">
    <location>
        <begin position="202"/>
        <end position="261"/>
    </location>
</feature>
<protein>
    <submittedName>
        <fullName evidence="2">Uncharacterized protein</fullName>
    </submittedName>
</protein>
<keyword evidence="1" id="KW-0175">Coiled coil</keyword>